<dbReference type="CDD" id="cd17332">
    <property type="entry name" value="MFS_MelB_like"/>
    <property type="match status" value="1"/>
</dbReference>
<sequence>MSENATPIAPKVSMQTKLSYGYGSFGKDLSLCLVNTFLFFYLTDVAEVSAAACGIIFLAARIWDTINDPIFGFIVAKCNSRWGKYKPWIFVGNVLNAIFMTACFSTHYFEGTTQLIYLTVVYICWGMSYTVCDAPFWSLIPNITLDKTEREGLLPYPRFAATIGGYIAAGCGIYCVHLFGQGDDGLGYMLYAALGGFFALSSAIVTCKWTEETYKAPADETFSLKEAVFITTHNKQFLIFLSLAFCYVIGTGIYGSLNLYFFKYCLKDESLFANLMLFASIAAVPSLIFFKPVVASAGRKSIFLLAISAPFAAATLVSLPILGITFIPTNILVAISGLCTGFSNAIYWLFAMIMVADTVDYGDMEYNVRSESIYYSLHTLLSKCTGAVSSAIIGLFLALINYVPNVEQTQGTIEGLTFLYWGSSALCILGACIYIFFYKLNGEKLDEVQRVLTRRYMDRLVKKSVSEGDVKDDLELLKQHRENQAGNTAAHED</sequence>
<accession>A0A948X0L0</accession>
<dbReference type="PANTHER" id="PTHR11328:SF36">
    <property type="entry name" value="MELIBIOSE PERMEASE"/>
    <property type="match status" value="1"/>
</dbReference>
<feature type="transmembrane region" description="Helical" evidence="4">
    <location>
        <begin position="418"/>
        <end position="437"/>
    </location>
</feature>
<dbReference type="Gene3D" id="1.20.1250.20">
    <property type="entry name" value="MFS general substrate transporter like domains"/>
    <property type="match status" value="2"/>
</dbReference>
<evidence type="ECO:0000313" key="6">
    <source>
        <dbReference type="Proteomes" id="UP000733611"/>
    </source>
</evidence>
<evidence type="ECO:0000256" key="1">
    <source>
        <dbReference type="ARBA" id="ARBA00009617"/>
    </source>
</evidence>
<feature type="transmembrane region" description="Helical" evidence="4">
    <location>
        <begin position="271"/>
        <end position="290"/>
    </location>
</feature>
<feature type="transmembrane region" description="Helical" evidence="4">
    <location>
        <begin position="237"/>
        <end position="259"/>
    </location>
</feature>
<evidence type="ECO:0000256" key="3">
    <source>
        <dbReference type="ARBA" id="ARBA00022847"/>
    </source>
</evidence>
<comment type="caution">
    <text evidence="5">The sequence shown here is derived from an EMBL/GenBank/DDBJ whole genome shotgun (WGS) entry which is preliminary data.</text>
</comment>
<feature type="transmembrane region" description="Helical" evidence="4">
    <location>
        <begin position="302"/>
        <end position="327"/>
    </location>
</feature>
<dbReference type="GO" id="GO:0005886">
    <property type="term" value="C:plasma membrane"/>
    <property type="evidence" value="ECO:0007669"/>
    <property type="project" value="TreeGrafter"/>
</dbReference>
<feature type="transmembrane region" description="Helical" evidence="4">
    <location>
        <begin position="87"/>
        <end position="109"/>
    </location>
</feature>
<evidence type="ECO:0000256" key="2">
    <source>
        <dbReference type="ARBA" id="ARBA00022448"/>
    </source>
</evidence>
<reference evidence="5" key="1">
    <citation type="journal article" date="2021" name="PeerJ">
        <title>Extensive microbial diversity within the chicken gut microbiome revealed by metagenomics and culture.</title>
        <authorList>
            <person name="Gilroy R."/>
            <person name="Ravi A."/>
            <person name="Getino M."/>
            <person name="Pursley I."/>
            <person name="Horton D.L."/>
            <person name="Alikhan N.F."/>
            <person name="Baker D."/>
            <person name="Gharbi K."/>
            <person name="Hall N."/>
            <person name="Watson M."/>
            <person name="Adriaenssens E.M."/>
            <person name="Foster-Nyarko E."/>
            <person name="Jarju S."/>
            <person name="Secka A."/>
            <person name="Antonio M."/>
            <person name="Oren A."/>
            <person name="Chaudhuri R.R."/>
            <person name="La Ragione R."/>
            <person name="Hildebrand F."/>
            <person name="Pallen M.J."/>
        </authorList>
    </citation>
    <scope>NUCLEOTIDE SEQUENCE</scope>
    <source>
        <strain evidence="5">378</strain>
    </source>
</reference>
<keyword evidence="2" id="KW-0813">Transport</keyword>
<dbReference type="EMBL" id="JAHLFE010000021">
    <property type="protein sequence ID" value="MBU3843506.1"/>
    <property type="molecule type" value="Genomic_DNA"/>
</dbReference>
<keyword evidence="4" id="KW-0472">Membrane</keyword>
<dbReference type="GO" id="GO:0006814">
    <property type="term" value="P:sodium ion transport"/>
    <property type="evidence" value="ECO:0007669"/>
    <property type="project" value="InterPro"/>
</dbReference>
<dbReference type="GO" id="GO:0015293">
    <property type="term" value="F:symporter activity"/>
    <property type="evidence" value="ECO:0007669"/>
    <property type="project" value="UniProtKB-KW"/>
</dbReference>
<comment type="similarity">
    <text evidence="1">Belongs to the sodium:galactoside symporter (TC 2.A.2) family.</text>
</comment>
<proteinExistence type="inferred from homology"/>
<keyword evidence="4" id="KW-1133">Transmembrane helix</keyword>
<feature type="transmembrane region" description="Helical" evidence="4">
    <location>
        <begin position="333"/>
        <end position="359"/>
    </location>
</feature>
<dbReference type="PANTHER" id="PTHR11328">
    <property type="entry name" value="MAJOR FACILITATOR SUPERFAMILY DOMAIN-CONTAINING PROTEIN"/>
    <property type="match status" value="1"/>
</dbReference>
<feature type="transmembrane region" description="Helical" evidence="4">
    <location>
        <begin position="186"/>
        <end position="205"/>
    </location>
</feature>
<dbReference type="InterPro" id="IPR036259">
    <property type="entry name" value="MFS_trans_sf"/>
</dbReference>
<dbReference type="NCBIfam" id="TIGR00792">
    <property type="entry name" value="gph"/>
    <property type="match status" value="1"/>
</dbReference>
<dbReference type="Pfam" id="PF13347">
    <property type="entry name" value="MFS_2"/>
    <property type="match status" value="1"/>
</dbReference>
<keyword evidence="4" id="KW-0812">Transmembrane</keyword>
<organism evidence="5 6">
    <name type="scientific">Candidatus Anaerobiospirillum pullicola</name>
    <dbReference type="NCBI Taxonomy" id="2838451"/>
    <lineage>
        <taxon>Bacteria</taxon>
        <taxon>Pseudomonadati</taxon>
        <taxon>Pseudomonadota</taxon>
        <taxon>Gammaproteobacteria</taxon>
        <taxon>Aeromonadales</taxon>
        <taxon>Succinivibrionaceae</taxon>
        <taxon>Anaerobiospirillum</taxon>
    </lineage>
</organism>
<reference evidence="5" key="2">
    <citation type="submission" date="2021-04" db="EMBL/GenBank/DDBJ databases">
        <authorList>
            <person name="Gilroy R."/>
        </authorList>
    </citation>
    <scope>NUCLEOTIDE SEQUENCE</scope>
    <source>
        <strain evidence="5">378</strain>
    </source>
</reference>
<name>A0A948X0L0_9GAMM</name>
<feature type="transmembrane region" description="Helical" evidence="4">
    <location>
        <begin position="115"/>
        <end position="139"/>
    </location>
</feature>
<protein>
    <submittedName>
        <fullName evidence="5">Glycoside-pentoside-hexuronide (GPH):cation symporter</fullName>
    </submittedName>
</protein>
<feature type="transmembrane region" description="Helical" evidence="4">
    <location>
        <begin position="159"/>
        <end position="180"/>
    </location>
</feature>
<dbReference type="InterPro" id="IPR001927">
    <property type="entry name" value="Na/Gal_symport"/>
</dbReference>
<dbReference type="InterPro" id="IPR039672">
    <property type="entry name" value="MFS_2"/>
</dbReference>
<gene>
    <name evidence="5" type="ORF">H9847_01335</name>
</gene>
<dbReference type="SUPFAM" id="SSF103473">
    <property type="entry name" value="MFS general substrate transporter"/>
    <property type="match status" value="1"/>
</dbReference>
<keyword evidence="3" id="KW-0769">Symport</keyword>
<feature type="transmembrane region" description="Helical" evidence="4">
    <location>
        <begin position="380"/>
        <end position="403"/>
    </location>
</feature>
<dbReference type="GO" id="GO:0008643">
    <property type="term" value="P:carbohydrate transport"/>
    <property type="evidence" value="ECO:0007669"/>
    <property type="project" value="InterPro"/>
</dbReference>
<dbReference type="Proteomes" id="UP000733611">
    <property type="component" value="Unassembled WGS sequence"/>
</dbReference>
<feature type="transmembrane region" description="Helical" evidence="4">
    <location>
        <begin position="48"/>
        <end position="66"/>
    </location>
</feature>
<evidence type="ECO:0000313" key="5">
    <source>
        <dbReference type="EMBL" id="MBU3843506.1"/>
    </source>
</evidence>
<dbReference type="AlphaFoldDB" id="A0A948X0L0"/>
<evidence type="ECO:0000256" key="4">
    <source>
        <dbReference type="SAM" id="Phobius"/>
    </source>
</evidence>